<name>A0AA49JTB2_9BACT</name>
<accession>A0AA49JTB2</accession>
<feature type="domain" description="Phosphoribulokinase/uridine kinase" evidence="1">
    <location>
        <begin position="12"/>
        <end position="133"/>
    </location>
</feature>
<protein>
    <recommendedName>
        <fullName evidence="1">Phosphoribulokinase/uridine kinase domain-containing protein</fullName>
    </recommendedName>
</protein>
<dbReference type="KEGG" id="pspc:Strain318_000887"/>
<gene>
    <name evidence="2" type="ORF">Strain138_000887</name>
    <name evidence="3" type="ORF">Strain318_000887</name>
</gene>
<dbReference type="GO" id="GO:0016301">
    <property type="term" value="F:kinase activity"/>
    <property type="evidence" value="ECO:0007669"/>
    <property type="project" value="InterPro"/>
</dbReference>
<dbReference type="InterPro" id="IPR006083">
    <property type="entry name" value="PRK/URK"/>
</dbReference>
<dbReference type="GO" id="GO:0005524">
    <property type="term" value="F:ATP binding"/>
    <property type="evidence" value="ECO:0007669"/>
    <property type="project" value="InterPro"/>
</dbReference>
<evidence type="ECO:0000313" key="3">
    <source>
        <dbReference type="EMBL" id="WKW14542.1"/>
    </source>
</evidence>
<dbReference type="EMBL" id="CP130612">
    <property type="protein sequence ID" value="WKW11632.1"/>
    <property type="molecule type" value="Genomic_DNA"/>
</dbReference>
<organism evidence="2">
    <name type="scientific">Pseudogemmatithrix spongiicola</name>
    <dbReference type="NCBI Taxonomy" id="3062599"/>
    <lineage>
        <taxon>Bacteria</taxon>
        <taxon>Pseudomonadati</taxon>
        <taxon>Gemmatimonadota</taxon>
        <taxon>Gemmatimonadia</taxon>
        <taxon>Gemmatimonadales</taxon>
        <taxon>Gemmatimonadaceae</taxon>
        <taxon>Pseudogemmatithrix</taxon>
    </lineage>
</organism>
<dbReference type="Gene3D" id="3.40.50.300">
    <property type="entry name" value="P-loop containing nucleotide triphosphate hydrolases"/>
    <property type="match status" value="1"/>
</dbReference>
<dbReference type="RefSeq" id="WP_367887330.1">
    <property type="nucleotide sequence ID" value="NZ_CP130612.1"/>
</dbReference>
<evidence type="ECO:0000313" key="4">
    <source>
        <dbReference type="Proteomes" id="UP001229955"/>
    </source>
</evidence>
<keyword evidence="4" id="KW-1185">Reference proteome</keyword>
<dbReference type="EMBL" id="CP130613">
    <property type="protein sequence ID" value="WKW14542.1"/>
    <property type="molecule type" value="Genomic_DNA"/>
</dbReference>
<dbReference type="Pfam" id="PF00485">
    <property type="entry name" value="PRK"/>
    <property type="match status" value="1"/>
</dbReference>
<sequence>MTSRSPRPTLCAIIGDHGSGKRRLAQSIVAQLGAAHCAALALDDYAVPRGPDAPPPARAARTPHDASLALMAQHLRLLRQGETVFKPVVDRTSGDFSAPEFVHPTALIVAHGLHGLASPELRALWDVSVFLDSGTADAEAQRFILPQRDRADLVVLRRAVPGRAVRYELRVARPVPMPNLDALRADADATVLQVSSGAAGPDVIAVDGDEQQGRAVVERLVAEYVVRRAAPRTAAIPAEVRSARPAPGA</sequence>
<evidence type="ECO:0000259" key="1">
    <source>
        <dbReference type="Pfam" id="PF00485"/>
    </source>
</evidence>
<dbReference type="Proteomes" id="UP001229955">
    <property type="component" value="Chromosome"/>
</dbReference>
<dbReference type="AlphaFoldDB" id="A0AA49JTB2"/>
<reference evidence="2" key="1">
    <citation type="submission" date="2023-07" db="EMBL/GenBank/DDBJ databases">
        <authorList>
            <person name="Haufschild T."/>
            <person name="Kallscheuer N."/>
            <person name="Hammer J."/>
            <person name="Kohn T."/>
            <person name="Kabuu M."/>
            <person name="Jogler M."/>
            <person name="Wohfarth N."/>
            <person name="Heuer A."/>
            <person name="Rohde M."/>
            <person name="van Teeseling M.C.F."/>
            <person name="Jogler C."/>
        </authorList>
    </citation>
    <scope>NUCLEOTIDE SEQUENCE</scope>
    <source>
        <strain evidence="2">Strain 138</strain>
        <strain evidence="3">Strain 318</strain>
    </source>
</reference>
<dbReference type="InterPro" id="IPR027417">
    <property type="entry name" value="P-loop_NTPase"/>
</dbReference>
<evidence type="ECO:0000313" key="2">
    <source>
        <dbReference type="EMBL" id="WKW11632.1"/>
    </source>
</evidence>
<dbReference type="SUPFAM" id="SSF52540">
    <property type="entry name" value="P-loop containing nucleoside triphosphate hydrolases"/>
    <property type="match status" value="1"/>
</dbReference>
<proteinExistence type="predicted"/>
<accession>A0AA49JYS3</accession>